<feature type="domain" description="Ion transport" evidence="13">
    <location>
        <begin position="33"/>
        <end position="319"/>
    </location>
</feature>
<keyword evidence="3" id="KW-0633">Potassium transport</keyword>
<dbReference type="AlphaFoldDB" id="A0A1Y2AQJ1"/>
<dbReference type="PANTHER" id="PTHR11537:SF254">
    <property type="entry name" value="POTASSIUM VOLTAGE-GATED CHANNEL PROTEIN SHAB"/>
    <property type="match status" value="1"/>
</dbReference>
<keyword evidence="15" id="KW-1185">Reference proteome</keyword>
<sequence>MALKKSSFIDKAIHKLYNDDLCSKNQFLNIINYINFFFIIGAIYVLYISTLPQYHSDKKDEDILEIVEIAITTYLGVDLLLRYILYTFFSITINGREKEFDKYFNRNKKNDIDYTFITMSGGTGKGVSHSKRQREILTSSVTHYFKFFKSKIEINNLISITPYFIELIFPKLSHTYSSYLNWISTAIRYTRIFRFIYYFYNTRIVKICQMSSLLKVLRNSVDGLITVTILVLWTTMFFTAFFFFAETYDCEFDKVTEKYYRVVSNKTEECLVNSIIDSYWWGVVTTACIGYGDTTPVTAQGKIVVGFTIIFAIMIFPIPSSILTIEFMEFLVQLKKNETIENAVKECEKKIEKALGGHSGMTHLQNARNDPVSIKNLFKDSNKASSSDKNKNITGSSELLSDSTTTIKYALSKQLMTNKDPEIEELNRIIQDQKNLHQTMILLKIKNIGHSRKNSQGKIEVDINMGEVKYMSVGEISKELYKLSMEYYAFCDNEIGDVDEQTGTLYLLMNGLDKTINLVNALRRRKT</sequence>
<keyword evidence="7" id="KW-0630">Potassium</keyword>
<keyword evidence="4 12" id="KW-0812">Transmembrane</keyword>
<feature type="transmembrane region" description="Helical" evidence="12">
    <location>
        <begin position="221"/>
        <end position="245"/>
    </location>
</feature>
<dbReference type="Proteomes" id="UP000193920">
    <property type="component" value="Unassembled WGS sequence"/>
</dbReference>
<keyword evidence="5" id="KW-0631">Potassium channel</keyword>
<dbReference type="GO" id="GO:0005249">
    <property type="term" value="F:voltage-gated potassium channel activity"/>
    <property type="evidence" value="ECO:0007669"/>
    <property type="project" value="InterPro"/>
</dbReference>
<dbReference type="PRINTS" id="PR00169">
    <property type="entry name" value="KCHANNEL"/>
</dbReference>
<comment type="subcellular location">
    <subcellularLocation>
        <location evidence="1">Membrane</location>
        <topology evidence="1">Multi-pass membrane protein</topology>
    </subcellularLocation>
</comment>
<accession>A0A1Y2AQJ1</accession>
<evidence type="ECO:0000256" key="6">
    <source>
        <dbReference type="ARBA" id="ARBA00022882"/>
    </source>
</evidence>
<name>A0A1Y2AQJ1_9FUNG</name>
<feature type="transmembrane region" description="Helical" evidence="12">
    <location>
        <begin position="69"/>
        <end position="89"/>
    </location>
</feature>
<reference evidence="14 15" key="1">
    <citation type="submission" date="2016-08" db="EMBL/GenBank/DDBJ databases">
        <title>A Parts List for Fungal Cellulosomes Revealed by Comparative Genomics.</title>
        <authorList>
            <consortium name="DOE Joint Genome Institute"/>
            <person name="Haitjema C.H."/>
            <person name="Gilmore S.P."/>
            <person name="Henske J.K."/>
            <person name="Solomon K.V."/>
            <person name="De Groot R."/>
            <person name="Kuo A."/>
            <person name="Mondo S.J."/>
            <person name="Salamov A.A."/>
            <person name="Labutti K."/>
            <person name="Zhao Z."/>
            <person name="Chiniquy J."/>
            <person name="Barry K."/>
            <person name="Brewer H.M."/>
            <person name="Purvine S.O."/>
            <person name="Wright A.T."/>
            <person name="Boxma B."/>
            <person name="Van Alen T."/>
            <person name="Hackstein J.H."/>
            <person name="Baker S.E."/>
            <person name="Grigoriev I.V."/>
            <person name="O'Malley M.A."/>
        </authorList>
    </citation>
    <scope>NUCLEOTIDE SEQUENCE [LARGE SCALE GENOMIC DNA]</scope>
    <source>
        <strain evidence="14 15">G1</strain>
    </source>
</reference>
<feature type="transmembrane region" description="Helical" evidence="12">
    <location>
        <begin position="30"/>
        <end position="49"/>
    </location>
</feature>
<dbReference type="GO" id="GO:0001508">
    <property type="term" value="P:action potential"/>
    <property type="evidence" value="ECO:0007669"/>
    <property type="project" value="TreeGrafter"/>
</dbReference>
<dbReference type="Gene3D" id="1.20.120.350">
    <property type="entry name" value="Voltage-gated potassium channels. Chain C"/>
    <property type="match status" value="1"/>
</dbReference>
<evidence type="ECO:0000256" key="4">
    <source>
        <dbReference type="ARBA" id="ARBA00022692"/>
    </source>
</evidence>
<evidence type="ECO:0000256" key="9">
    <source>
        <dbReference type="ARBA" id="ARBA00023065"/>
    </source>
</evidence>
<evidence type="ECO:0000256" key="8">
    <source>
        <dbReference type="ARBA" id="ARBA00022989"/>
    </source>
</evidence>
<comment type="caution">
    <text evidence="14">The sequence shown here is derived from an EMBL/GenBank/DDBJ whole genome shotgun (WGS) entry which is preliminary data.</text>
</comment>
<dbReference type="STRING" id="1754190.A0A1Y2AQJ1"/>
<dbReference type="GO" id="GO:0008076">
    <property type="term" value="C:voltage-gated potassium channel complex"/>
    <property type="evidence" value="ECO:0007669"/>
    <property type="project" value="InterPro"/>
</dbReference>
<proteinExistence type="predicted"/>
<organism evidence="14 15">
    <name type="scientific">Neocallimastix californiae</name>
    <dbReference type="NCBI Taxonomy" id="1754190"/>
    <lineage>
        <taxon>Eukaryota</taxon>
        <taxon>Fungi</taxon>
        <taxon>Fungi incertae sedis</taxon>
        <taxon>Chytridiomycota</taxon>
        <taxon>Chytridiomycota incertae sedis</taxon>
        <taxon>Neocallimastigomycetes</taxon>
        <taxon>Neocallimastigales</taxon>
        <taxon>Neocallimastigaceae</taxon>
        <taxon>Neocallimastix</taxon>
    </lineage>
</organism>
<keyword evidence="10 12" id="KW-0472">Membrane</keyword>
<evidence type="ECO:0000256" key="1">
    <source>
        <dbReference type="ARBA" id="ARBA00004141"/>
    </source>
</evidence>
<feature type="transmembrane region" description="Helical" evidence="12">
    <location>
        <begin position="303"/>
        <end position="325"/>
    </location>
</feature>
<evidence type="ECO:0000256" key="12">
    <source>
        <dbReference type="SAM" id="Phobius"/>
    </source>
</evidence>
<keyword evidence="8 12" id="KW-1133">Transmembrane helix</keyword>
<keyword evidence="6" id="KW-0851">Voltage-gated channel</keyword>
<keyword evidence="11 14" id="KW-0407">Ion channel</keyword>
<evidence type="ECO:0000256" key="10">
    <source>
        <dbReference type="ARBA" id="ARBA00023136"/>
    </source>
</evidence>
<protein>
    <submittedName>
        <fullName evidence="14">Voltage-gated potassium channel</fullName>
    </submittedName>
</protein>
<evidence type="ECO:0000256" key="11">
    <source>
        <dbReference type="ARBA" id="ARBA00023303"/>
    </source>
</evidence>
<dbReference type="Pfam" id="PF00520">
    <property type="entry name" value="Ion_trans"/>
    <property type="match status" value="1"/>
</dbReference>
<dbReference type="Gene3D" id="1.10.287.70">
    <property type="match status" value="1"/>
</dbReference>
<evidence type="ECO:0000259" key="13">
    <source>
        <dbReference type="Pfam" id="PF00520"/>
    </source>
</evidence>
<evidence type="ECO:0000256" key="2">
    <source>
        <dbReference type="ARBA" id="ARBA00022448"/>
    </source>
</evidence>
<evidence type="ECO:0000256" key="5">
    <source>
        <dbReference type="ARBA" id="ARBA00022826"/>
    </source>
</evidence>
<dbReference type="EMBL" id="MCOG01000219">
    <property type="protein sequence ID" value="ORY24744.1"/>
    <property type="molecule type" value="Genomic_DNA"/>
</dbReference>
<dbReference type="SUPFAM" id="SSF81324">
    <property type="entry name" value="Voltage-gated potassium channels"/>
    <property type="match status" value="1"/>
</dbReference>
<evidence type="ECO:0000313" key="14">
    <source>
        <dbReference type="EMBL" id="ORY24744.1"/>
    </source>
</evidence>
<dbReference type="InterPro" id="IPR028325">
    <property type="entry name" value="VG_K_chnl"/>
</dbReference>
<keyword evidence="9" id="KW-0406">Ion transport</keyword>
<keyword evidence="2" id="KW-0813">Transport</keyword>
<evidence type="ECO:0000256" key="7">
    <source>
        <dbReference type="ARBA" id="ARBA00022958"/>
    </source>
</evidence>
<dbReference type="InterPro" id="IPR005821">
    <property type="entry name" value="Ion_trans_dom"/>
</dbReference>
<evidence type="ECO:0000313" key="15">
    <source>
        <dbReference type="Proteomes" id="UP000193920"/>
    </source>
</evidence>
<gene>
    <name evidence="14" type="ORF">LY90DRAFT_675110</name>
</gene>
<dbReference type="OrthoDB" id="297496at2759"/>
<dbReference type="InterPro" id="IPR027359">
    <property type="entry name" value="Volt_channel_dom_sf"/>
</dbReference>
<dbReference type="PANTHER" id="PTHR11537">
    <property type="entry name" value="VOLTAGE-GATED POTASSIUM CHANNEL"/>
    <property type="match status" value="1"/>
</dbReference>
<evidence type="ECO:0000256" key="3">
    <source>
        <dbReference type="ARBA" id="ARBA00022538"/>
    </source>
</evidence>